<gene>
    <name evidence="2" type="ORF">F1559_004704</name>
</gene>
<feature type="compositionally biased region" description="Basic and acidic residues" evidence="1">
    <location>
        <begin position="18"/>
        <end position="32"/>
    </location>
</feature>
<evidence type="ECO:0000313" key="3">
    <source>
        <dbReference type="Proteomes" id="UP000530660"/>
    </source>
</evidence>
<evidence type="ECO:0000313" key="2">
    <source>
        <dbReference type="EMBL" id="KAF6003991.1"/>
    </source>
</evidence>
<keyword evidence="3" id="KW-1185">Reference proteome</keyword>
<sequence>MRRSTTSGNGAGVSMPRSPERKPEPKAPRTAEPEVSTPSFQSAQVEQLMRARWIQVQELVQKQKEQSGPPEVVVFRGSAHAWENASKSLTRPRFLELVQRALQEKQQRR</sequence>
<reference evidence="2 3" key="1">
    <citation type="journal article" date="2020" name="J. Phycol.">
        <title>Comparative genome analysis reveals Cyanidiococcus gen. nov., a new extremophilic red algal genus sister to Cyanidioschyzon (Cyanidioschyzonaceae, Rhodophyta).</title>
        <authorList>
            <person name="Liu S.-L."/>
            <person name="Chiang Y.-R."/>
            <person name="Yoon H.S."/>
            <person name="Fu H.-Y."/>
        </authorList>
    </citation>
    <scope>NUCLEOTIDE SEQUENCE [LARGE SCALE GENOMIC DNA]</scope>
    <source>
        <strain evidence="2 3">THAL066</strain>
    </source>
</reference>
<name>A0A7J7INS9_9RHOD</name>
<protein>
    <submittedName>
        <fullName evidence="2">Uncharacterized protein</fullName>
    </submittedName>
</protein>
<accession>A0A7J7INS9</accession>
<organism evidence="2 3">
    <name type="scientific">Cyanidiococcus yangmingshanensis</name>
    <dbReference type="NCBI Taxonomy" id="2690220"/>
    <lineage>
        <taxon>Eukaryota</taxon>
        <taxon>Rhodophyta</taxon>
        <taxon>Bangiophyceae</taxon>
        <taxon>Cyanidiales</taxon>
        <taxon>Cyanidiaceae</taxon>
        <taxon>Cyanidiococcus</taxon>
    </lineage>
</organism>
<dbReference type="EMBL" id="VWRR01000005">
    <property type="protein sequence ID" value="KAF6003991.1"/>
    <property type="molecule type" value="Genomic_DNA"/>
</dbReference>
<comment type="caution">
    <text evidence="2">The sequence shown here is derived from an EMBL/GenBank/DDBJ whole genome shotgun (WGS) entry which is preliminary data.</text>
</comment>
<feature type="region of interest" description="Disordered" evidence="1">
    <location>
        <begin position="1"/>
        <end position="43"/>
    </location>
</feature>
<evidence type="ECO:0000256" key="1">
    <source>
        <dbReference type="SAM" id="MobiDB-lite"/>
    </source>
</evidence>
<proteinExistence type="predicted"/>
<dbReference type="Proteomes" id="UP000530660">
    <property type="component" value="Unassembled WGS sequence"/>
</dbReference>
<dbReference type="AlphaFoldDB" id="A0A7J7INS9"/>